<dbReference type="AlphaFoldDB" id="A0AA87ZEG2"/>
<dbReference type="Proteomes" id="UP001187192">
    <property type="component" value="Unassembled WGS sequence"/>
</dbReference>
<name>A0AA87ZEG2_FICCA</name>
<reference evidence="2" key="1">
    <citation type="submission" date="2023-07" db="EMBL/GenBank/DDBJ databases">
        <title>draft genome sequence of fig (Ficus carica).</title>
        <authorList>
            <person name="Takahashi T."/>
            <person name="Nishimura K."/>
        </authorList>
    </citation>
    <scope>NUCLEOTIDE SEQUENCE</scope>
</reference>
<evidence type="ECO:0000313" key="3">
    <source>
        <dbReference type="Proteomes" id="UP001187192"/>
    </source>
</evidence>
<keyword evidence="3" id="KW-1185">Reference proteome</keyword>
<gene>
    <name evidence="2" type="ORF">TIFTF001_000003</name>
</gene>
<feature type="compositionally biased region" description="Polar residues" evidence="1">
    <location>
        <begin position="345"/>
        <end position="357"/>
    </location>
</feature>
<feature type="compositionally biased region" description="Basic and acidic residues" evidence="1">
    <location>
        <begin position="88"/>
        <end position="110"/>
    </location>
</feature>
<dbReference type="PANTHER" id="PTHR37729">
    <property type="entry name" value="NEUROFILAMENT PROTEIN-LIKE PROTEIN"/>
    <property type="match status" value="1"/>
</dbReference>
<feature type="compositionally biased region" description="Basic and acidic residues" evidence="1">
    <location>
        <begin position="483"/>
        <end position="499"/>
    </location>
</feature>
<feature type="region of interest" description="Disordered" evidence="1">
    <location>
        <begin position="1"/>
        <end position="515"/>
    </location>
</feature>
<feature type="non-terminal residue" evidence="2">
    <location>
        <position position="1"/>
    </location>
</feature>
<feature type="compositionally biased region" description="Basic and acidic residues" evidence="1">
    <location>
        <begin position="284"/>
        <end position="343"/>
    </location>
</feature>
<protein>
    <submittedName>
        <fullName evidence="2">Uncharacterized protein</fullName>
    </submittedName>
</protein>
<feature type="compositionally biased region" description="Basic and acidic residues" evidence="1">
    <location>
        <begin position="36"/>
        <end position="46"/>
    </location>
</feature>
<evidence type="ECO:0000313" key="2">
    <source>
        <dbReference type="EMBL" id="GMN23151.1"/>
    </source>
</evidence>
<dbReference type="EMBL" id="BTGU01000001">
    <property type="protein sequence ID" value="GMN23151.1"/>
    <property type="molecule type" value="Genomic_DNA"/>
</dbReference>
<comment type="caution">
    <text evidence="2">The sequence shown here is derived from an EMBL/GenBank/DDBJ whole genome shotgun (WGS) entry which is preliminary data.</text>
</comment>
<feature type="compositionally biased region" description="Basic and acidic residues" evidence="1">
    <location>
        <begin position="163"/>
        <end position="173"/>
    </location>
</feature>
<feature type="compositionally biased region" description="Basic and acidic residues" evidence="1">
    <location>
        <begin position="407"/>
        <end position="437"/>
    </location>
</feature>
<feature type="compositionally biased region" description="Basic and acidic residues" evidence="1">
    <location>
        <begin position="224"/>
        <end position="268"/>
    </location>
</feature>
<proteinExistence type="predicted"/>
<feature type="compositionally biased region" description="Basic and acidic residues" evidence="1">
    <location>
        <begin position="445"/>
        <end position="464"/>
    </location>
</feature>
<feature type="compositionally biased region" description="Basic and acidic residues" evidence="1">
    <location>
        <begin position="137"/>
        <end position="155"/>
    </location>
</feature>
<accession>A0AA87ZEG2</accession>
<evidence type="ECO:0000256" key="1">
    <source>
        <dbReference type="SAM" id="MobiDB-lite"/>
    </source>
</evidence>
<feature type="compositionally biased region" description="Basic and acidic residues" evidence="1">
    <location>
        <begin position="201"/>
        <end position="216"/>
    </location>
</feature>
<dbReference type="PANTHER" id="PTHR37729:SF1">
    <property type="entry name" value="NEUROFILAMENT PROTEIN-LIKE PROTEIN"/>
    <property type="match status" value="1"/>
</dbReference>
<sequence>MAPTETLVPHQTSITDEAKAEESPTPAVSSTESGGGEDKVEVEKALEAPSSDVPSTDKIEENKTSVVPEPVTEIKKSPAEDQVIVESVVKEEPKEGHNEVAEKGQEEQPKIVDVPKPSEEAVVKQPQPLENSGLQESEPKVVKELEVPEVEEKPGELIQTAEQVEKKDPEVVPKETVQVETAKNEESLGDTLLHSVSSGEGKTEKDEQPREVKGSEEVPIPDVVVEKAAAEEEKKDLNDKKPKDAGLEIGKVGEEYAEKNVENKENAKNDVVTEEAVTVTQKAAVEDEKKDTSEADAAEKRPKESGIEVEKDAKEYAKKNVEAEEGKGEKVTEDSAEEAKEEGVNTLTSTDEVTENLSELADRDVVLAKDDKTGEQGKDGTPTSAETHKEQQVEGKQDQVTTNVHEQALEEDSKTAESEAKEKETEKTDEDKSRDEVVPSVNEPVESKQPESEVKEKETEKTETVESLPAVSEPVEESEQPESEVREKETEKTDADKPGDVVVVPAVSEPVEESK</sequence>
<feature type="compositionally biased region" description="Basic and acidic residues" evidence="1">
    <location>
        <begin position="360"/>
        <end position="378"/>
    </location>
</feature>
<feature type="compositionally biased region" description="Basic and acidic residues" evidence="1">
    <location>
        <begin position="386"/>
        <end position="397"/>
    </location>
</feature>
<organism evidence="2 3">
    <name type="scientific">Ficus carica</name>
    <name type="common">Common fig</name>
    <dbReference type="NCBI Taxonomy" id="3494"/>
    <lineage>
        <taxon>Eukaryota</taxon>
        <taxon>Viridiplantae</taxon>
        <taxon>Streptophyta</taxon>
        <taxon>Embryophyta</taxon>
        <taxon>Tracheophyta</taxon>
        <taxon>Spermatophyta</taxon>
        <taxon>Magnoliopsida</taxon>
        <taxon>eudicotyledons</taxon>
        <taxon>Gunneridae</taxon>
        <taxon>Pentapetalae</taxon>
        <taxon>rosids</taxon>
        <taxon>fabids</taxon>
        <taxon>Rosales</taxon>
        <taxon>Moraceae</taxon>
        <taxon>Ficeae</taxon>
        <taxon>Ficus</taxon>
    </lineage>
</organism>